<evidence type="ECO:0000256" key="2">
    <source>
        <dbReference type="SAM" id="Phobius"/>
    </source>
</evidence>
<gene>
    <name evidence="3" type="ORF">EYF80_031335</name>
</gene>
<dbReference type="Proteomes" id="UP000314294">
    <property type="component" value="Unassembled WGS sequence"/>
</dbReference>
<feature type="compositionally biased region" description="Acidic residues" evidence="1">
    <location>
        <begin position="183"/>
        <end position="201"/>
    </location>
</feature>
<keyword evidence="4" id="KW-1185">Reference proteome</keyword>
<sequence>MADSRRRSTDPPVRCTSMLLVLCVAGRWLAVTMLRDACSFITVNVALQFVVSTLCGCHWHTKRGLTAFQTALSFGVSNWVTHKLDSAAGKGNKQEKERHLLAQLFIFLFISGALILGPLAHRQAQIGVGRFVPLAGTEEKGSYIGLQGGKKSRPRGRTISVGLIKERVFLLLFVNSVSWRAADDDDDNDDDDDGDGDDCDGDGGVLHIKPGLRQGALIASENTQTLPTALTHAVTTASNISQGSNLVG</sequence>
<comment type="caution">
    <text evidence="3">The sequence shown here is derived from an EMBL/GenBank/DDBJ whole genome shotgun (WGS) entry which is preliminary data.</text>
</comment>
<keyword evidence="2" id="KW-1133">Transmembrane helix</keyword>
<accession>A0A4Z2H0T6</accession>
<evidence type="ECO:0000313" key="4">
    <source>
        <dbReference type="Proteomes" id="UP000314294"/>
    </source>
</evidence>
<protein>
    <submittedName>
        <fullName evidence="3">Uncharacterized protein</fullName>
    </submittedName>
</protein>
<evidence type="ECO:0000256" key="1">
    <source>
        <dbReference type="SAM" id="MobiDB-lite"/>
    </source>
</evidence>
<keyword evidence="2" id="KW-0472">Membrane</keyword>
<evidence type="ECO:0000313" key="3">
    <source>
        <dbReference type="EMBL" id="TNN58444.1"/>
    </source>
</evidence>
<keyword evidence="2" id="KW-0812">Transmembrane</keyword>
<organism evidence="3 4">
    <name type="scientific">Liparis tanakae</name>
    <name type="common">Tanaka's snailfish</name>
    <dbReference type="NCBI Taxonomy" id="230148"/>
    <lineage>
        <taxon>Eukaryota</taxon>
        <taxon>Metazoa</taxon>
        <taxon>Chordata</taxon>
        <taxon>Craniata</taxon>
        <taxon>Vertebrata</taxon>
        <taxon>Euteleostomi</taxon>
        <taxon>Actinopterygii</taxon>
        <taxon>Neopterygii</taxon>
        <taxon>Teleostei</taxon>
        <taxon>Neoteleostei</taxon>
        <taxon>Acanthomorphata</taxon>
        <taxon>Eupercaria</taxon>
        <taxon>Perciformes</taxon>
        <taxon>Cottioidei</taxon>
        <taxon>Cottales</taxon>
        <taxon>Liparidae</taxon>
        <taxon>Liparis</taxon>
    </lineage>
</organism>
<feature type="region of interest" description="Disordered" evidence="1">
    <location>
        <begin position="183"/>
        <end position="204"/>
    </location>
</feature>
<dbReference type="EMBL" id="SRLO01000378">
    <property type="protein sequence ID" value="TNN58444.1"/>
    <property type="molecule type" value="Genomic_DNA"/>
</dbReference>
<dbReference type="AlphaFoldDB" id="A0A4Z2H0T6"/>
<proteinExistence type="predicted"/>
<name>A0A4Z2H0T6_9TELE</name>
<feature type="transmembrane region" description="Helical" evidence="2">
    <location>
        <begin position="100"/>
        <end position="120"/>
    </location>
</feature>
<reference evidence="3 4" key="1">
    <citation type="submission" date="2019-03" db="EMBL/GenBank/DDBJ databases">
        <title>First draft genome of Liparis tanakae, snailfish: a comprehensive survey of snailfish specific genes.</title>
        <authorList>
            <person name="Kim W."/>
            <person name="Song I."/>
            <person name="Jeong J.-H."/>
            <person name="Kim D."/>
            <person name="Kim S."/>
            <person name="Ryu S."/>
            <person name="Song J.Y."/>
            <person name="Lee S.K."/>
        </authorList>
    </citation>
    <scope>NUCLEOTIDE SEQUENCE [LARGE SCALE GENOMIC DNA]</scope>
    <source>
        <tissue evidence="3">Muscle</tissue>
    </source>
</reference>